<dbReference type="PANTHER" id="PTHR21686:SF12">
    <property type="entry name" value="DEOXYNUCLEOTIDYLTRANSFERASE TERMINAL-INTERACTING PROTEIN 2"/>
    <property type="match status" value="1"/>
</dbReference>
<keyword evidence="2" id="KW-0539">Nucleus</keyword>
<evidence type="ECO:0000313" key="5">
    <source>
        <dbReference type="EMBL" id="KAJ5231320.1"/>
    </source>
</evidence>
<protein>
    <recommendedName>
        <fullName evidence="4">Fcf2 pre-rRNA processing C-terminal domain-containing protein</fullName>
    </recommendedName>
</protein>
<dbReference type="InterPro" id="IPR039883">
    <property type="entry name" value="Fcf2/DNTTIP2"/>
</dbReference>
<dbReference type="EMBL" id="JAPQKT010000005">
    <property type="protein sequence ID" value="KAJ5231320.1"/>
    <property type="molecule type" value="Genomic_DNA"/>
</dbReference>
<dbReference type="Proteomes" id="UP001147733">
    <property type="component" value="Unassembled WGS sequence"/>
</dbReference>
<dbReference type="InterPro" id="IPR014810">
    <property type="entry name" value="Fcf2_C"/>
</dbReference>
<dbReference type="GO" id="GO:0003723">
    <property type="term" value="F:RNA binding"/>
    <property type="evidence" value="ECO:0007669"/>
    <property type="project" value="TreeGrafter"/>
</dbReference>
<sequence>MVASTTVEPTVQPQDEVDLTDKQIQDLLLEAEGRLRGPDAQPKELDIASIRIPKLSAGSSLQPYVRQDDEISTAKTAELVDQRYKELSNSLHSSSGKKPTQRLMRRQQSVLGCAAPEKSTAGPDWFDLPKTEMTTEFKRDLQLLRMRSVLDPKRHYKKENGKAKAPEFSQVGTIIQGPTEFFSGRIAKKDRKKTFVEEALATERETRRFESKYRDIQGSKTSGKKAYYNSLRAKRNRNKK</sequence>
<dbReference type="AlphaFoldDB" id="A0A9W9NX99"/>
<proteinExistence type="predicted"/>
<evidence type="ECO:0000259" key="4">
    <source>
        <dbReference type="Pfam" id="PF08698"/>
    </source>
</evidence>
<feature type="compositionally biased region" description="Basic and acidic residues" evidence="3">
    <location>
        <begin position="207"/>
        <end position="217"/>
    </location>
</feature>
<comment type="subcellular location">
    <subcellularLocation>
        <location evidence="1">Nucleus</location>
        <location evidence="1">Nucleolus</location>
    </subcellularLocation>
</comment>
<dbReference type="RefSeq" id="XP_056500065.1">
    <property type="nucleotide sequence ID" value="XM_056644827.1"/>
</dbReference>
<reference evidence="5" key="2">
    <citation type="journal article" date="2023" name="IMA Fungus">
        <title>Comparative genomic study of the Penicillium genus elucidates a diverse pangenome and 15 lateral gene transfer events.</title>
        <authorList>
            <person name="Petersen C."/>
            <person name="Sorensen T."/>
            <person name="Nielsen M.R."/>
            <person name="Sondergaard T.E."/>
            <person name="Sorensen J.L."/>
            <person name="Fitzpatrick D.A."/>
            <person name="Frisvad J.C."/>
            <person name="Nielsen K.L."/>
        </authorList>
    </citation>
    <scope>NUCLEOTIDE SEQUENCE</scope>
    <source>
        <strain evidence="5">IBT 23319</strain>
    </source>
</reference>
<dbReference type="OrthoDB" id="427886at2759"/>
<comment type="caution">
    <text evidence="5">The sequence shown here is derived from an EMBL/GenBank/DDBJ whole genome shotgun (WGS) entry which is preliminary data.</text>
</comment>
<evidence type="ECO:0000256" key="3">
    <source>
        <dbReference type="SAM" id="MobiDB-lite"/>
    </source>
</evidence>
<gene>
    <name evidence="5" type="ORF">N7469_005908</name>
</gene>
<evidence type="ECO:0000256" key="2">
    <source>
        <dbReference type="ARBA" id="ARBA00023242"/>
    </source>
</evidence>
<feature type="region of interest" description="Disordered" evidence="3">
    <location>
        <begin position="207"/>
        <end position="240"/>
    </location>
</feature>
<keyword evidence="6" id="KW-1185">Reference proteome</keyword>
<dbReference type="GO" id="GO:0006396">
    <property type="term" value="P:RNA processing"/>
    <property type="evidence" value="ECO:0007669"/>
    <property type="project" value="TreeGrafter"/>
</dbReference>
<dbReference type="Pfam" id="PF08698">
    <property type="entry name" value="Fcf2"/>
    <property type="match status" value="1"/>
</dbReference>
<organism evidence="5 6">
    <name type="scientific">Penicillium citrinum</name>
    <dbReference type="NCBI Taxonomy" id="5077"/>
    <lineage>
        <taxon>Eukaryota</taxon>
        <taxon>Fungi</taxon>
        <taxon>Dikarya</taxon>
        <taxon>Ascomycota</taxon>
        <taxon>Pezizomycotina</taxon>
        <taxon>Eurotiomycetes</taxon>
        <taxon>Eurotiomycetidae</taxon>
        <taxon>Eurotiales</taxon>
        <taxon>Aspergillaceae</taxon>
        <taxon>Penicillium</taxon>
    </lineage>
</organism>
<name>A0A9W9NX99_PENCI</name>
<dbReference type="GeneID" id="81383994"/>
<dbReference type="PANTHER" id="PTHR21686">
    <property type="entry name" value="DEOXYNUCLEOTIDYLTRANSFERASE TERMINAL-INTERACTING PROTEIN 2"/>
    <property type="match status" value="1"/>
</dbReference>
<evidence type="ECO:0000313" key="6">
    <source>
        <dbReference type="Proteomes" id="UP001147733"/>
    </source>
</evidence>
<dbReference type="GO" id="GO:0005730">
    <property type="term" value="C:nucleolus"/>
    <property type="evidence" value="ECO:0007669"/>
    <property type="project" value="UniProtKB-SubCell"/>
</dbReference>
<evidence type="ECO:0000256" key="1">
    <source>
        <dbReference type="ARBA" id="ARBA00004604"/>
    </source>
</evidence>
<accession>A0A9W9NX99</accession>
<reference evidence="5" key="1">
    <citation type="submission" date="2022-11" db="EMBL/GenBank/DDBJ databases">
        <authorList>
            <person name="Petersen C."/>
        </authorList>
    </citation>
    <scope>NUCLEOTIDE SEQUENCE</scope>
    <source>
        <strain evidence="5">IBT 23319</strain>
    </source>
</reference>
<feature type="domain" description="Fcf2 pre-rRNA processing C-terminal" evidence="4">
    <location>
        <begin position="118"/>
        <end position="212"/>
    </location>
</feature>